<keyword evidence="2" id="KW-0732">Signal</keyword>
<feature type="compositionally biased region" description="Acidic residues" evidence="1">
    <location>
        <begin position="131"/>
        <end position="143"/>
    </location>
</feature>
<evidence type="ECO:0000313" key="4">
    <source>
        <dbReference type="EMBL" id="EEA84152.1"/>
    </source>
</evidence>
<dbReference type="EMBL" id="ABWP01000086">
    <property type="protein sequence ID" value="EEA84152.1"/>
    <property type="molecule type" value="Genomic_DNA"/>
</dbReference>
<feature type="compositionally biased region" description="Low complexity" evidence="1">
    <location>
        <begin position="100"/>
        <end position="128"/>
    </location>
</feature>
<reference evidence="4 5" key="2">
    <citation type="submission" date="2008-10" db="EMBL/GenBank/DDBJ databases">
        <title>Draft genome sequence of Clostridium hiranonis (DSM 13275).</title>
        <authorList>
            <person name="Sudarsanam P."/>
            <person name="Ley R."/>
            <person name="Guruge J."/>
            <person name="Turnbaugh P.J."/>
            <person name="Mahowald M."/>
            <person name="Liep D."/>
            <person name="Gordon J."/>
        </authorList>
    </citation>
    <scope>NUCLEOTIDE SEQUENCE [LARGE SCALE GENOMIC DNA]</scope>
    <source>
        <strain evidence="4 5">DSM 13275</strain>
    </source>
</reference>
<dbReference type="HOGENOM" id="CLU_1438798_0_0_9"/>
<accession>B6G208</accession>
<sequence length="188" mass="21849">MQREEKKMTKRSLVLGLAGVLLISGLSFAATQEGGKTISQADAEKIMLNKIPNGKIEKIYLDERDREYKAIVKNGNEVYEIEVDSLNGNITDFDKEYVVNQNNNSNNQGNQNNDQNSNQNNSQNKPNNDVIYDDDKYDYDDKYDDDRYDDKDDCDDDDDRYDDDHDDKYDDNKHDHDDQDDFDDCDED</sequence>
<organism evidence="4 5">
    <name type="scientific">Peptacetobacter hiranonis (strain DSM 13275 / JCM 10541 / KCTC 15199 / TO-931)</name>
    <name type="common">Clostridium hiranonis</name>
    <dbReference type="NCBI Taxonomy" id="500633"/>
    <lineage>
        <taxon>Bacteria</taxon>
        <taxon>Bacillati</taxon>
        <taxon>Bacillota</taxon>
        <taxon>Clostridia</taxon>
        <taxon>Peptostreptococcales</taxon>
        <taxon>Peptostreptococcaceae</taxon>
        <taxon>Peptacetobacter</taxon>
    </lineage>
</organism>
<feature type="chain" id="PRO_5002843158" evidence="2">
    <location>
        <begin position="30"/>
        <end position="188"/>
    </location>
</feature>
<feature type="signal peptide" evidence="2">
    <location>
        <begin position="1"/>
        <end position="29"/>
    </location>
</feature>
<protein>
    <submittedName>
        <fullName evidence="4">Peptidase propeptide and YPEB domain protein</fullName>
    </submittedName>
</protein>
<dbReference type="STRING" id="500633.CLOHIR_02170"/>
<dbReference type="AlphaFoldDB" id="B6G208"/>
<evidence type="ECO:0000256" key="1">
    <source>
        <dbReference type="SAM" id="MobiDB-lite"/>
    </source>
</evidence>
<dbReference type="Pfam" id="PF03413">
    <property type="entry name" value="PepSY"/>
    <property type="match status" value="1"/>
</dbReference>
<evidence type="ECO:0000313" key="5">
    <source>
        <dbReference type="Proteomes" id="UP000003178"/>
    </source>
</evidence>
<dbReference type="Proteomes" id="UP000003178">
    <property type="component" value="Unassembled WGS sequence"/>
</dbReference>
<feature type="domain" description="PepSY" evidence="3">
    <location>
        <begin position="38"/>
        <end position="101"/>
    </location>
</feature>
<reference evidence="4 5" key="1">
    <citation type="submission" date="2008-09" db="EMBL/GenBank/DDBJ databases">
        <authorList>
            <person name="Fulton L."/>
            <person name="Clifton S."/>
            <person name="Fulton B."/>
            <person name="Xu J."/>
            <person name="Minx P."/>
            <person name="Pepin K.H."/>
            <person name="Johnson M."/>
            <person name="Thiruvilangam P."/>
            <person name="Bhonagiri V."/>
            <person name="Nash W.E."/>
            <person name="Mardis E.R."/>
            <person name="Wilson R.K."/>
        </authorList>
    </citation>
    <scope>NUCLEOTIDE SEQUENCE [LARGE SCALE GENOMIC DNA]</scope>
    <source>
        <strain evidence="4 5">DSM 13275</strain>
    </source>
</reference>
<dbReference type="Gene3D" id="3.10.450.40">
    <property type="match status" value="1"/>
</dbReference>
<evidence type="ECO:0000256" key="2">
    <source>
        <dbReference type="SAM" id="SignalP"/>
    </source>
</evidence>
<feature type="region of interest" description="Disordered" evidence="1">
    <location>
        <begin position="100"/>
        <end position="188"/>
    </location>
</feature>
<comment type="caution">
    <text evidence="4">The sequence shown here is derived from an EMBL/GenBank/DDBJ whole genome shotgun (WGS) entry which is preliminary data.</text>
</comment>
<gene>
    <name evidence="4" type="ORF">CLOHIR_02170</name>
</gene>
<feature type="compositionally biased region" description="Basic and acidic residues" evidence="1">
    <location>
        <begin position="162"/>
        <end position="177"/>
    </location>
</feature>
<feature type="compositionally biased region" description="Acidic residues" evidence="1">
    <location>
        <begin position="178"/>
        <end position="188"/>
    </location>
</feature>
<keyword evidence="5" id="KW-1185">Reference proteome</keyword>
<feature type="compositionally biased region" description="Acidic residues" evidence="1">
    <location>
        <begin position="151"/>
        <end position="161"/>
    </location>
</feature>
<proteinExistence type="predicted"/>
<name>B6G208_PEPHT</name>
<evidence type="ECO:0000259" key="3">
    <source>
        <dbReference type="Pfam" id="PF03413"/>
    </source>
</evidence>
<dbReference type="InterPro" id="IPR025711">
    <property type="entry name" value="PepSY"/>
</dbReference>